<keyword evidence="2" id="KW-1185">Reference proteome</keyword>
<comment type="caution">
    <text evidence="1">The sequence shown here is derived from an EMBL/GenBank/DDBJ whole genome shotgun (WGS) entry which is preliminary data.</text>
</comment>
<dbReference type="InterPro" id="IPR051372">
    <property type="entry name" value="CWC21"/>
</dbReference>
<evidence type="ECO:0000313" key="1">
    <source>
        <dbReference type="EMBL" id="KAK2080812.1"/>
    </source>
</evidence>
<name>A0AAD9IPM8_PROWI</name>
<dbReference type="AlphaFoldDB" id="A0AAD9IPM8"/>
<dbReference type="GO" id="GO:0005634">
    <property type="term" value="C:nucleus"/>
    <property type="evidence" value="ECO:0007669"/>
    <property type="project" value="TreeGrafter"/>
</dbReference>
<dbReference type="PANTHER" id="PTHR36562">
    <property type="entry name" value="SERINE/ARGININE REPETITIVE MATRIX 2"/>
    <property type="match status" value="1"/>
</dbReference>
<protein>
    <recommendedName>
        <fullName evidence="3">CWF21 domain-containing protein</fullName>
    </recommendedName>
</protein>
<gene>
    <name evidence="1" type="ORF">QBZ16_000666</name>
</gene>
<organism evidence="1 2">
    <name type="scientific">Prototheca wickerhamii</name>
    <dbReference type="NCBI Taxonomy" id="3111"/>
    <lineage>
        <taxon>Eukaryota</taxon>
        <taxon>Viridiplantae</taxon>
        <taxon>Chlorophyta</taxon>
        <taxon>core chlorophytes</taxon>
        <taxon>Trebouxiophyceae</taxon>
        <taxon>Chlorellales</taxon>
        <taxon>Chlorellaceae</taxon>
        <taxon>Prototheca</taxon>
    </lineage>
</organism>
<sequence>MYNGIGLVTPRGSGTSGYVQSNKFNLRGNAYQSRDAARHDRGPEHRQPNKAILEHNKKREVELEVEVMRAQLEDEG</sequence>
<dbReference type="Proteomes" id="UP001255856">
    <property type="component" value="Unassembled WGS sequence"/>
</dbReference>
<evidence type="ECO:0000313" key="2">
    <source>
        <dbReference type="Proteomes" id="UP001255856"/>
    </source>
</evidence>
<dbReference type="CDD" id="cd21372">
    <property type="entry name" value="cwf21_CWC21-like"/>
    <property type="match status" value="1"/>
</dbReference>
<dbReference type="EMBL" id="JASFZW010000001">
    <property type="protein sequence ID" value="KAK2080812.1"/>
    <property type="molecule type" value="Genomic_DNA"/>
</dbReference>
<reference evidence="1" key="1">
    <citation type="submission" date="2021-01" db="EMBL/GenBank/DDBJ databases">
        <authorList>
            <person name="Eckstrom K.M.E."/>
        </authorList>
    </citation>
    <scope>NUCLEOTIDE SEQUENCE</scope>
    <source>
        <strain evidence="1">UVCC 0001</strain>
    </source>
</reference>
<accession>A0AAD9IPM8</accession>
<proteinExistence type="predicted"/>
<evidence type="ECO:0008006" key="3">
    <source>
        <dbReference type="Google" id="ProtNLM"/>
    </source>
</evidence>
<dbReference type="PANTHER" id="PTHR36562:SF5">
    <property type="entry name" value="SERINE_ARGININE REPETITIVE MATRIX 2"/>
    <property type="match status" value="1"/>
</dbReference>